<dbReference type="PANTHER" id="PTHR43420">
    <property type="entry name" value="ACETYLTRANSFERASE"/>
    <property type="match status" value="1"/>
</dbReference>
<name>A0A974VZL0_9NOCA</name>
<evidence type="ECO:0000256" key="2">
    <source>
        <dbReference type="ARBA" id="ARBA00023315"/>
    </source>
</evidence>
<reference evidence="4 5" key="2">
    <citation type="journal article" date="2022" name="Arch. Microbiol.">
        <title>Rhodococcus pseudokoreensis sp. nov. isolated from the rhizosphere of young M26 apple rootstocks.</title>
        <authorList>
            <person name="Kampfer P."/>
            <person name="Glaeser S.P."/>
            <person name="Blom J."/>
            <person name="Wolf J."/>
            <person name="Benning S."/>
            <person name="Schloter M."/>
            <person name="Neumann-Schaal M."/>
        </authorList>
    </citation>
    <scope>NUCLEOTIDE SEQUENCE [LARGE SCALE GENOMIC DNA]</scope>
    <source>
        <strain evidence="4 5">R79</strain>
    </source>
</reference>
<dbReference type="CDD" id="cd04301">
    <property type="entry name" value="NAT_SF"/>
    <property type="match status" value="1"/>
</dbReference>
<dbReference type="Proteomes" id="UP000662986">
    <property type="component" value="Plasmid unnamed1"/>
</dbReference>
<dbReference type="InterPro" id="IPR000182">
    <property type="entry name" value="GNAT_dom"/>
</dbReference>
<keyword evidence="1" id="KW-0808">Transferase</keyword>
<dbReference type="Pfam" id="PF00583">
    <property type="entry name" value="Acetyltransf_1"/>
    <property type="match status" value="1"/>
</dbReference>
<feature type="domain" description="N-acetyltransferase" evidence="3">
    <location>
        <begin position="1"/>
        <end position="142"/>
    </location>
</feature>
<dbReference type="InterPro" id="IPR016181">
    <property type="entry name" value="Acyl_CoA_acyltransferase"/>
</dbReference>
<accession>A0A974VZL0</accession>
<keyword evidence="2" id="KW-0012">Acyltransferase</keyword>
<geneLocation type="plasmid" evidence="4 5">
    <name>unnamed1</name>
</geneLocation>
<evidence type="ECO:0000259" key="3">
    <source>
        <dbReference type="PROSITE" id="PS51186"/>
    </source>
</evidence>
<keyword evidence="4" id="KW-0614">Plasmid</keyword>
<evidence type="ECO:0000313" key="5">
    <source>
        <dbReference type="Proteomes" id="UP000662986"/>
    </source>
</evidence>
<gene>
    <name evidence="4" type="ORF">JWS13_05115</name>
</gene>
<evidence type="ECO:0000313" key="4">
    <source>
        <dbReference type="EMBL" id="QSE88040.1"/>
    </source>
</evidence>
<dbReference type="InterPro" id="IPR050680">
    <property type="entry name" value="YpeA/RimI_acetyltransf"/>
</dbReference>
<dbReference type="Gene3D" id="3.40.630.30">
    <property type="match status" value="1"/>
</dbReference>
<evidence type="ECO:0000256" key="1">
    <source>
        <dbReference type="ARBA" id="ARBA00022679"/>
    </source>
</evidence>
<sequence>MLAAAAYWHPNSPSGSVEDVLAKPELARYVTGWPRAGDLGVIAENEGPVGAAWLRFLPKSTPGYGFVDTVTPELTIGVLHRWRGHGVGTRLLEMLIDAAREKHLTAVSLSVEPDNYALRLYERFGFEPVGTVGGAITMLLQL</sequence>
<organism evidence="4 5">
    <name type="scientific">Rhodococcus pseudokoreensis</name>
    <dbReference type="NCBI Taxonomy" id="2811421"/>
    <lineage>
        <taxon>Bacteria</taxon>
        <taxon>Bacillati</taxon>
        <taxon>Actinomycetota</taxon>
        <taxon>Actinomycetes</taxon>
        <taxon>Mycobacteriales</taxon>
        <taxon>Nocardiaceae</taxon>
        <taxon>Rhodococcus</taxon>
    </lineage>
</organism>
<dbReference type="EMBL" id="CP070618">
    <property type="protein sequence ID" value="QSE88040.1"/>
    <property type="molecule type" value="Genomic_DNA"/>
</dbReference>
<proteinExistence type="predicted"/>
<dbReference type="SUPFAM" id="SSF55729">
    <property type="entry name" value="Acyl-CoA N-acyltransferases (Nat)"/>
    <property type="match status" value="1"/>
</dbReference>
<dbReference type="PROSITE" id="PS51186">
    <property type="entry name" value="GNAT"/>
    <property type="match status" value="1"/>
</dbReference>
<reference evidence="4 5" key="1">
    <citation type="journal article" date="2021" name="Microbiol. Resour. Announc.">
        <title>Complete Genome Sequences of Two Rhodococcus sp. Strains with Large and Linear Chromosomes, Isolated from Apple Rhizosphere.</title>
        <authorList>
            <person name="Benning S."/>
            <person name="Brugnone N."/>
            <person name="Siani R."/>
            <person name="Kublik S."/>
            <person name="Schloter M."/>
            <person name="Rad V."/>
        </authorList>
    </citation>
    <scope>NUCLEOTIDE SEQUENCE [LARGE SCALE GENOMIC DNA]</scope>
    <source>
        <strain evidence="4 5">R79</strain>
    </source>
</reference>
<protein>
    <submittedName>
        <fullName evidence="4">GNAT family N-acetyltransferase</fullName>
    </submittedName>
</protein>
<keyword evidence="5" id="KW-1185">Reference proteome</keyword>